<feature type="transmembrane region" description="Helical" evidence="8">
    <location>
        <begin position="114"/>
        <end position="134"/>
    </location>
</feature>
<gene>
    <name evidence="10" type="ORF">CUV01_03565</name>
</gene>
<dbReference type="SUPFAM" id="SSF161098">
    <property type="entry name" value="MetI-like"/>
    <property type="match status" value="1"/>
</dbReference>
<feature type="transmembrane region" description="Helical" evidence="8">
    <location>
        <begin position="187"/>
        <end position="203"/>
    </location>
</feature>
<dbReference type="EMBL" id="CP025408">
    <property type="protein sequence ID" value="AUH32578.1"/>
    <property type="molecule type" value="Genomic_DNA"/>
</dbReference>
<dbReference type="RefSeq" id="WP_101459253.1">
    <property type="nucleotide sequence ID" value="NZ_CP025408.1"/>
</dbReference>
<feature type="domain" description="ABC transmembrane type-1" evidence="9">
    <location>
        <begin position="277"/>
        <end position="472"/>
    </location>
</feature>
<protein>
    <submittedName>
        <fullName evidence="10">Amino acid ABC transporter permease</fullName>
    </submittedName>
</protein>
<evidence type="ECO:0000256" key="6">
    <source>
        <dbReference type="ARBA" id="ARBA00022989"/>
    </source>
</evidence>
<proteinExistence type="inferred from homology"/>
<feature type="transmembrane region" description="Helical" evidence="8">
    <location>
        <begin position="234"/>
        <end position="255"/>
    </location>
</feature>
<dbReference type="InterPro" id="IPR000515">
    <property type="entry name" value="MetI-like"/>
</dbReference>
<evidence type="ECO:0000313" key="10">
    <source>
        <dbReference type="EMBL" id="AUH32578.1"/>
    </source>
</evidence>
<evidence type="ECO:0000259" key="9">
    <source>
        <dbReference type="PROSITE" id="PS50928"/>
    </source>
</evidence>
<dbReference type="GO" id="GO:0022857">
    <property type="term" value="F:transmembrane transporter activity"/>
    <property type="evidence" value="ECO:0007669"/>
    <property type="project" value="InterPro"/>
</dbReference>
<dbReference type="InterPro" id="IPR035906">
    <property type="entry name" value="MetI-like_sf"/>
</dbReference>
<dbReference type="NCBIfam" id="TIGR01726">
    <property type="entry name" value="HEQRo_perm_3TM"/>
    <property type="match status" value="1"/>
</dbReference>
<dbReference type="AlphaFoldDB" id="A0A2K9ECC4"/>
<evidence type="ECO:0000256" key="2">
    <source>
        <dbReference type="ARBA" id="ARBA00010072"/>
    </source>
</evidence>
<keyword evidence="5 8" id="KW-0812">Transmembrane</keyword>
<evidence type="ECO:0000256" key="3">
    <source>
        <dbReference type="ARBA" id="ARBA00022448"/>
    </source>
</evidence>
<feature type="transmembrane region" description="Helical" evidence="8">
    <location>
        <begin position="139"/>
        <end position="157"/>
    </location>
</feature>
<feature type="transmembrane region" description="Helical" evidence="8">
    <location>
        <begin position="163"/>
        <end position="180"/>
    </location>
</feature>
<keyword evidence="3 8" id="KW-0813">Transport</keyword>
<dbReference type="OrthoDB" id="9771188at2"/>
<feature type="transmembrane region" description="Helical" evidence="8">
    <location>
        <begin position="405"/>
        <end position="430"/>
    </location>
</feature>
<evidence type="ECO:0000256" key="7">
    <source>
        <dbReference type="ARBA" id="ARBA00023136"/>
    </source>
</evidence>
<feature type="transmembrane region" description="Helical" evidence="8">
    <location>
        <begin position="275"/>
        <end position="300"/>
    </location>
</feature>
<dbReference type="PANTHER" id="PTHR30614">
    <property type="entry name" value="MEMBRANE COMPONENT OF AMINO ACID ABC TRANSPORTER"/>
    <property type="match status" value="1"/>
</dbReference>
<keyword evidence="4" id="KW-1003">Cell membrane</keyword>
<dbReference type="KEGG" id="paro:CUV01_03565"/>
<feature type="transmembrane region" description="Helical" evidence="8">
    <location>
        <begin position="37"/>
        <end position="58"/>
    </location>
</feature>
<feature type="transmembrane region" description="Helical" evidence="8">
    <location>
        <begin position="312"/>
        <end position="336"/>
    </location>
</feature>
<organism evidence="10 11">
    <name type="scientific">Paracoccus tegillarcae</name>
    <dbReference type="NCBI Taxonomy" id="1529068"/>
    <lineage>
        <taxon>Bacteria</taxon>
        <taxon>Pseudomonadati</taxon>
        <taxon>Pseudomonadota</taxon>
        <taxon>Alphaproteobacteria</taxon>
        <taxon>Rhodobacterales</taxon>
        <taxon>Paracoccaceae</taxon>
        <taxon>Paracoccus</taxon>
    </lineage>
</organism>
<comment type="subcellular location">
    <subcellularLocation>
        <location evidence="1">Cell inner membrane</location>
        <topology evidence="1">Multi-pass membrane protein</topology>
    </subcellularLocation>
    <subcellularLocation>
        <location evidence="8">Cell membrane</location>
        <topology evidence="8">Multi-pass membrane protein</topology>
    </subcellularLocation>
</comment>
<feature type="transmembrane region" description="Helical" evidence="8">
    <location>
        <begin position="209"/>
        <end position="227"/>
    </location>
</feature>
<accession>A0A2K9ECC4</accession>
<keyword evidence="6 8" id="KW-1133">Transmembrane helix</keyword>
<sequence>MSEMHAETVPFVRDTMIPPAQPPELQSGAVKWLRANLFSGPVNTALTLLGVAIIWFLFSHFWDWFAHSVWNAGSLTECRQIIAERWGEGSRGACWAVIRERWHQYMFGFYPPELHFRPVMAFGFLMVALAPVLFSETVIIRRNVLIVTTVATLLLMFLLKAPMVWMVFAAVILIGSVILAERRVSRLLVFSFLYPLLGVWLLWGGSLWGPIMVLVALGLGWAAWRLLVGFSPLLAMIAGVLVTLGLWLFAVGPAASDARSLLALSIIPVDSDQFGGFLLSITIGVAGIALSLPMGIVLALARRSDMFLVHTLAVVFIEFIRGVPLITLLFVASLLLNYFLPPGTNFDIILRVIIMVTIFAAAYMAEVIRGGLAALPRGQYEAADALGLDYWRAQRLIILPQALKISIPGIVSTFIGMFKDTTLVVFVGLFDPLKGVSDFVRADINWKGIYWEPYIFVGAIFFIICFSMSRYSMYLERRLQRDHR</sequence>
<dbReference type="Pfam" id="PF00528">
    <property type="entry name" value="BPD_transp_1"/>
    <property type="match status" value="1"/>
</dbReference>
<keyword evidence="11" id="KW-1185">Reference proteome</keyword>
<dbReference type="InterPro" id="IPR010065">
    <property type="entry name" value="AA_ABC_transptr_permease_3TM"/>
</dbReference>
<evidence type="ECO:0000256" key="5">
    <source>
        <dbReference type="ARBA" id="ARBA00022692"/>
    </source>
</evidence>
<name>A0A2K9ECC4_9RHOB</name>
<dbReference type="Proteomes" id="UP000233742">
    <property type="component" value="Chromosome"/>
</dbReference>
<dbReference type="GO" id="GO:0006865">
    <property type="term" value="P:amino acid transport"/>
    <property type="evidence" value="ECO:0007669"/>
    <property type="project" value="TreeGrafter"/>
</dbReference>
<dbReference type="PANTHER" id="PTHR30614:SF41">
    <property type="entry name" value="INNER MEMBRANE AMINO-ACID ABC TRANSPORTER PERMEASE PROTEIN YHDY"/>
    <property type="match status" value="1"/>
</dbReference>
<keyword evidence="7 8" id="KW-0472">Membrane</keyword>
<evidence type="ECO:0000256" key="1">
    <source>
        <dbReference type="ARBA" id="ARBA00004429"/>
    </source>
</evidence>
<reference evidence="10 11" key="1">
    <citation type="submission" date="2017-12" db="EMBL/GenBank/DDBJ databases">
        <authorList>
            <person name="Hurst M.R.H."/>
        </authorList>
    </citation>
    <scope>NUCLEOTIDE SEQUENCE [LARGE SCALE GENOMIC DNA]</scope>
    <source>
        <strain evidence="10 11">BM15</strain>
    </source>
</reference>
<feature type="transmembrane region" description="Helical" evidence="8">
    <location>
        <begin position="348"/>
        <end position="368"/>
    </location>
</feature>
<dbReference type="GO" id="GO:0043190">
    <property type="term" value="C:ATP-binding cassette (ABC) transporter complex"/>
    <property type="evidence" value="ECO:0007669"/>
    <property type="project" value="InterPro"/>
</dbReference>
<dbReference type="CDD" id="cd06261">
    <property type="entry name" value="TM_PBP2"/>
    <property type="match status" value="1"/>
</dbReference>
<evidence type="ECO:0000256" key="8">
    <source>
        <dbReference type="RuleBase" id="RU363032"/>
    </source>
</evidence>
<evidence type="ECO:0000313" key="11">
    <source>
        <dbReference type="Proteomes" id="UP000233742"/>
    </source>
</evidence>
<comment type="similarity">
    <text evidence="2">Belongs to the binding-protein-dependent transport system permease family. HisMQ subfamily.</text>
</comment>
<dbReference type="PROSITE" id="PS50928">
    <property type="entry name" value="ABC_TM1"/>
    <property type="match status" value="1"/>
</dbReference>
<feature type="transmembrane region" description="Helical" evidence="8">
    <location>
        <begin position="450"/>
        <end position="471"/>
    </location>
</feature>
<dbReference type="Gene3D" id="1.10.3720.10">
    <property type="entry name" value="MetI-like"/>
    <property type="match status" value="1"/>
</dbReference>
<dbReference type="InterPro" id="IPR043429">
    <property type="entry name" value="ArtM/GltK/GlnP/TcyL/YhdX-like"/>
</dbReference>
<evidence type="ECO:0000256" key="4">
    <source>
        <dbReference type="ARBA" id="ARBA00022475"/>
    </source>
</evidence>